<evidence type="ECO:0000256" key="1">
    <source>
        <dbReference type="ARBA" id="ARBA00004141"/>
    </source>
</evidence>
<proteinExistence type="predicted"/>
<dbReference type="InterPro" id="IPR049453">
    <property type="entry name" value="Memb_transporter_dom"/>
</dbReference>
<evidence type="ECO:0000256" key="4">
    <source>
        <dbReference type="ARBA" id="ARBA00023136"/>
    </source>
</evidence>
<dbReference type="AlphaFoldDB" id="A0A0D2MVE9"/>
<accession>A0A0D2MVE9</accession>
<evidence type="ECO:0000256" key="5">
    <source>
        <dbReference type="SAM" id="Coils"/>
    </source>
</evidence>
<feature type="transmembrane region" description="Helical" evidence="7">
    <location>
        <begin position="56"/>
        <end position="74"/>
    </location>
</feature>
<reference evidence="9 10" key="1">
    <citation type="journal article" date="2013" name="BMC Genomics">
        <title>Reconstruction of the lipid metabolism for the microalga Monoraphidium neglectum from its genome sequence reveals characteristics suitable for biofuel production.</title>
        <authorList>
            <person name="Bogen C."/>
            <person name="Al-Dilaimi A."/>
            <person name="Albersmeier A."/>
            <person name="Wichmann J."/>
            <person name="Grundmann M."/>
            <person name="Rupp O."/>
            <person name="Lauersen K.J."/>
            <person name="Blifernez-Klassen O."/>
            <person name="Kalinowski J."/>
            <person name="Goesmann A."/>
            <person name="Mussgnug J.H."/>
            <person name="Kruse O."/>
        </authorList>
    </citation>
    <scope>NUCLEOTIDE SEQUENCE [LARGE SCALE GENOMIC DNA]</scope>
    <source>
        <strain evidence="9 10">SAG 48.87</strain>
    </source>
</reference>
<feature type="transmembrane region" description="Helical" evidence="7">
    <location>
        <begin position="16"/>
        <end position="36"/>
    </location>
</feature>
<keyword evidence="2 7" id="KW-0812">Transmembrane</keyword>
<evidence type="ECO:0000256" key="6">
    <source>
        <dbReference type="SAM" id="MobiDB-lite"/>
    </source>
</evidence>
<feature type="transmembrane region" description="Helical" evidence="7">
    <location>
        <begin position="155"/>
        <end position="181"/>
    </location>
</feature>
<gene>
    <name evidence="9" type="ORF">MNEG_1439</name>
</gene>
<evidence type="ECO:0000256" key="7">
    <source>
        <dbReference type="SAM" id="Phobius"/>
    </source>
</evidence>
<comment type="subcellular location">
    <subcellularLocation>
        <location evidence="1">Membrane</location>
        <topology evidence="1">Multi-pass membrane protein</topology>
    </subcellularLocation>
</comment>
<name>A0A0D2MVE9_9CHLO</name>
<keyword evidence="4 7" id="KW-0472">Membrane</keyword>
<feature type="coiled-coil region" evidence="5">
    <location>
        <begin position="207"/>
        <end position="234"/>
    </location>
</feature>
<dbReference type="EMBL" id="KK100363">
    <property type="protein sequence ID" value="KIZ06510.1"/>
    <property type="molecule type" value="Genomic_DNA"/>
</dbReference>
<dbReference type="Proteomes" id="UP000054498">
    <property type="component" value="Unassembled WGS sequence"/>
</dbReference>
<evidence type="ECO:0000313" key="10">
    <source>
        <dbReference type="Proteomes" id="UP000054498"/>
    </source>
</evidence>
<keyword evidence="10" id="KW-1185">Reference proteome</keyword>
<evidence type="ECO:0000256" key="2">
    <source>
        <dbReference type="ARBA" id="ARBA00022692"/>
    </source>
</evidence>
<dbReference type="GeneID" id="25731947"/>
<dbReference type="GO" id="GO:0016020">
    <property type="term" value="C:membrane"/>
    <property type="evidence" value="ECO:0007669"/>
    <property type="project" value="UniProtKB-SubCell"/>
</dbReference>
<evidence type="ECO:0000313" key="9">
    <source>
        <dbReference type="EMBL" id="KIZ06510.1"/>
    </source>
</evidence>
<organism evidence="9 10">
    <name type="scientific">Monoraphidium neglectum</name>
    <dbReference type="NCBI Taxonomy" id="145388"/>
    <lineage>
        <taxon>Eukaryota</taxon>
        <taxon>Viridiplantae</taxon>
        <taxon>Chlorophyta</taxon>
        <taxon>core chlorophytes</taxon>
        <taxon>Chlorophyceae</taxon>
        <taxon>CS clade</taxon>
        <taxon>Sphaeropleales</taxon>
        <taxon>Selenastraceae</taxon>
        <taxon>Monoraphidium</taxon>
    </lineage>
</organism>
<evidence type="ECO:0000259" key="8">
    <source>
        <dbReference type="Pfam" id="PF13515"/>
    </source>
</evidence>
<evidence type="ECO:0000256" key="3">
    <source>
        <dbReference type="ARBA" id="ARBA00022989"/>
    </source>
</evidence>
<dbReference type="KEGG" id="mng:MNEG_1439"/>
<dbReference type="Pfam" id="PF13515">
    <property type="entry name" value="FUSC_2"/>
    <property type="match status" value="1"/>
</dbReference>
<feature type="compositionally biased region" description="Acidic residues" evidence="6">
    <location>
        <begin position="246"/>
        <end position="278"/>
    </location>
</feature>
<protein>
    <recommendedName>
        <fullName evidence="8">Integral membrane bound transporter domain-containing protein</fullName>
    </recommendedName>
</protein>
<feature type="region of interest" description="Disordered" evidence="6">
    <location>
        <begin position="242"/>
        <end position="278"/>
    </location>
</feature>
<feature type="transmembrane region" description="Helical" evidence="7">
    <location>
        <begin position="108"/>
        <end position="126"/>
    </location>
</feature>
<dbReference type="RefSeq" id="XP_013905529.1">
    <property type="nucleotide sequence ID" value="XM_014050075.1"/>
</dbReference>
<keyword evidence="5" id="KW-0175">Coiled coil</keyword>
<keyword evidence="3 7" id="KW-1133">Transmembrane helix</keyword>
<sequence>MISEEWHQRLKKLRKAAGMTVPCTCTALLFSFLAAGLGGLSRGALDDERLEGTRNIAQTALFAVLTANAVVAPYMGESVLRTTQRLLGNVVGTLIFIWVALYQQRWLVLITIPIYAFIVCAARYSIFVVDGEYGSYQSLTLSFSVALLVERSHAYIVAAATWRTTGLCLGILSMSLFLTMIPNASTKEARPWGLHIGDKLGDALRGLAKLTNTLAQSNEQLAALAEEEKAAFDQEEAFFESVDPTADADDDAEEGDEEGSGDGEGDGDGEEQDVEDEMPLSRAERVALLKADVVKQAAAVGKLIRQVNSLLVNTGYEIYVGTVFGTRLFLPLPRRGTGIPVGPVVQVTARMAELLHLLSGLQGDLEALSGVGKAGRHRGAGGGNREALLQAYGGADVAAEALAAAEKALEVGTRPNE</sequence>
<feature type="transmembrane region" description="Helical" evidence="7">
    <location>
        <begin position="86"/>
        <end position="102"/>
    </location>
</feature>
<feature type="domain" description="Integral membrane bound transporter" evidence="8">
    <location>
        <begin position="59"/>
        <end position="172"/>
    </location>
</feature>